<dbReference type="Pfam" id="PF00679">
    <property type="entry name" value="EFG_C"/>
    <property type="match status" value="1"/>
</dbReference>
<dbReference type="InterPro" id="IPR041095">
    <property type="entry name" value="EFG_II"/>
</dbReference>
<evidence type="ECO:0000259" key="7">
    <source>
        <dbReference type="SMART" id="SM00889"/>
    </source>
</evidence>
<dbReference type="InterPro" id="IPR005517">
    <property type="entry name" value="Transl_elong_EFG/EF2_IV"/>
</dbReference>
<dbReference type="PANTHER" id="PTHR42908:SF10">
    <property type="entry name" value="EUKARYOTIC TRANSLATION ELONGATION FACTOR 2"/>
    <property type="match status" value="1"/>
</dbReference>
<keyword evidence="2" id="KW-0547">Nucleotide-binding</keyword>
<dbReference type="SUPFAM" id="SSF54211">
    <property type="entry name" value="Ribosomal protein S5 domain 2-like"/>
    <property type="match status" value="1"/>
</dbReference>
<evidence type="ECO:0000256" key="5">
    <source>
        <dbReference type="ARBA" id="ARBA00023134"/>
    </source>
</evidence>
<keyword evidence="3 8" id="KW-0251">Elongation factor</keyword>
<dbReference type="Gene3D" id="3.30.70.870">
    <property type="entry name" value="Elongation Factor G (Translational Gtpase), domain 3"/>
    <property type="match status" value="1"/>
</dbReference>
<dbReference type="FunFam" id="3.30.70.870:FF:000002">
    <property type="entry name" value="Translation elongation factor 2"/>
    <property type="match status" value="1"/>
</dbReference>
<dbReference type="FunFam" id="2.40.30.10:FF:000010">
    <property type="entry name" value="Translation elongation factor 2"/>
    <property type="match status" value="1"/>
</dbReference>
<dbReference type="CDD" id="cd01681">
    <property type="entry name" value="aeEF2_snRNP_like_IV"/>
    <property type="match status" value="1"/>
</dbReference>
<dbReference type="SUPFAM" id="SSF54980">
    <property type="entry name" value="EF-G C-terminal domain-like"/>
    <property type="match status" value="2"/>
</dbReference>
<dbReference type="InterPro" id="IPR000640">
    <property type="entry name" value="EFG_V-like"/>
</dbReference>
<dbReference type="GO" id="GO:0003746">
    <property type="term" value="F:translation elongation factor activity"/>
    <property type="evidence" value="ECO:0007669"/>
    <property type="project" value="UniProtKB-KW"/>
</dbReference>
<dbReference type="OrthoDB" id="203at2759"/>
<dbReference type="InterPro" id="IPR020568">
    <property type="entry name" value="Ribosomal_Su5_D2-typ_SF"/>
</dbReference>
<dbReference type="PANTHER" id="PTHR42908">
    <property type="entry name" value="TRANSLATION ELONGATION FACTOR-RELATED"/>
    <property type="match status" value="1"/>
</dbReference>
<dbReference type="InterPro" id="IPR004161">
    <property type="entry name" value="EFTu-like_2"/>
</dbReference>
<evidence type="ECO:0000256" key="4">
    <source>
        <dbReference type="ARBA" id="ARBA00022917"/>
    </source>
</evidence>
<keyword evidence="9" id="KW-1185">Reference proteome</keyword>
<dbReference type="GO" id="GO:0043022">
    <property type="term" value="F:ribosome binding"/>
    <property type="evidence" value="ECO:0007669"/>
    <property type="project" value="TreeGrafter"/>
</dbReference>
<dbReference type="Pfam" id="PF14492">
    <property type="entry name" value="EFG_III"/>
    <property type="match status" value="1"/>
</dbReference>
<proteinExistence type="predicted"/>
<dbReference type="CDD" id="cd04096">
    <property type="entry name" value="eEF2_snRNP_like_C"/>
    <property type="match status" value="1"/>
</dbReference>
<dbReference type="CDD" id="cd16268">
    <property type="entry name" value="EF2_II"/>
    <property type="match status" value="1"/>
</dbReference>
<keyword evidence="5" id="KW-0342">GTP-binding</keyword>
<evidence type="ECO:0000313" key="8">
    <source>
        <dbReference type="EMBL" id="KAF5195656.1"/>
    </source>
</evidence>
<dbReference type="InterPro" id="IPR014721">
    <property type="entry name" value="Ribsml_uS5_D2-typ_fold_subgr"/>
</dbReference>
<evidence type="ECO:0000256" key="3">
    <source>
        <dbReference type="ARBA" id="ARBA00022768"/>
    </source>
</evidence>
<dbReference type="SMART" id="SM00889">
    <property type="entry name" value="EFG_IV"/>
    <property type="match status" value="1"/>
</dbReference>
<accession>A0A7J6WDY0</accession>
<dbReference type="Pfam" id="PF03764">
    <property type="entry name" value="EFG_IV"/>
    <property type="match status" value="1"/>
</dbReference>
<evidence type="ECO:0000313" key="9">
    <source>
        <dbReference type="Proteomes" id="UP000554482"/>
    </source>
</evidence>
<dbReference type="GO" id="GO:0005829">
    <property type="term" value="C:cytosol"/>
    <property type="evidence" value="ECO:0007669"/>
    <property type="project" value="TreeGrafter"/>
</dbReference>
<organism evidence="8 9">
    <name type="scientific">Thalictrum thalictroides</name>
    <name type="common">Rue-anemone</name>
    <name type="synonym">Anemone thalictroides</name>
    <dbReference type="NCBI Taxonomy" id="46969"/>
    <lineage>
        <taxon>Eukaryota</taxon>
        <taxon>Viridiplantae</taxon>
        <taxon>Streptophyta</taxon>
        <taxon>Embryophyta</taxon>
        <taxon>Tracheophyta</taxon>
        <taxon>Spermatophyta</taxon>
        <taxon>Magnoliopsida</taxon>
        <taxon>Ranunculales</taxon>
        <taxon>Ranunculaceae</taxon>
        <taxon>Thalictroideae</taxon>
        <taxon>Thalictrum</taxon>
    </lineage>
</organism>
<dbReference type="Gene3D" id="3.30.230.10">
    <property type="match status" value="1"/>
</dbReference>
<evidence type="ECO:0000256" key="1">
    <source>
        <dbReference type="ARBA" id="ARBA00022490"/>
    </source>
</evidence>
<reference evidence="8 9" key="1">
    <citation type="submission" date="2020-06" db="EMBL/GenBank/DDBJ databases">
        <title>Transcriptomic and genomic resources for Thalictrum thalictroides and T. hernandezii: Facilitating candidate gene discovery in an emerging model plant lineage.</title>
        <authorList>
            <person name="Arias T."/>
            <person name="Riano-Pachon D.M."/>
            <person name="Di Stilio V.S."/>
        </authorList>
    </citation>
    <scope>NUCLEOTIDE SEQUENCE [LARGE SCALE GENOMIC DNA]</scope>
    <source>
        <strain evidence="9">cv. WT478/WT964</strain>
        <tissue evidence="8">Leaves</tissue>
    </source>
</reference>
<protein>
    <submittedName>
        <fullName evidence="8">Elongation factor</fullName>
    </submittedName>
</protein>
<evidence type="ECO:0000259" key="6">
    <source>
        <dbReference type="SMART" id="SM00838"/>
    </source>
</evidence>
<dbReference type="EMBL" id="JABWDY010017019">
    <property type="protein sequence ID" value="KAF5195656.1"/>
    <property type="molecule type" value="Genomic_DNA"/>
</dbReference>
<keyword evidence="1" id="KW-0963">Cytoplasm</keyword>
<dbReference type="Gene3D" id="2.40.30.10">
    <property type="entry name" value="Translation factors"/>
    <property type="match status" value="1"/>
</dbReference>
<feature type="domain" description="Elongation factor EFG" evidence="6">
    <location>
        <begin position="338"/>
        <end position="427"/>
    </location>
</feature>
<dbReference type="Pfam" id="PF03144">
    <property type="entry name" value="GTP_EFTU_D2"/>
    <property type="match status" value="1"/>
</dbReference>
<dbReference type="AlphaFoldDB" id="A0A7J6WDY0"/>
<dbReference type="InterPro" id="IPR035647">
    <property type="entry name" value="EFG_III/V"/>
</dbReference>
<gene>
    <name evidence="8" type="ORF">FRX31_014757</name>
</gene>
<dbReference type="SMART" id="SM00838">
    <property type="entry name" value="EFG_C"/>
    <property type="match status" value="1"/>
</dbReference>
<sequence length="432" mass="48115">MIPASDKGRFFAFGRVFSGKISTGMKIRIMGPNYVPGQKKDLYAKSVQRTVIWMGKRQESVADMPCGNIVAMVGLDQVITKTATVTDETEVDGHPIRTMKFSVSPVVRVAVKCKVVSDLPKLLDGLKQLSKSDPMVVWSVEESGDHIVAGPRARHLEIFLKKLQADFMGGTEILQSSPLASFRETVLEDSSPVMSWSSNKYNSMLMDACPLEEGLAEAIEDGRVGPSDDLNVRSSILFEEFGWNKNLIKKIVCFGPATIGANIVVDESLRRYSIKEPLSCAFQEVSVKGALCEEEMWGIRFRVINADIHQNPLYRKSSQIIPMAREAMYASQLNSQPRLMQPIYKVYLQVPFATVGGIYEVLSQRQGRIIDMIPEPFSKSFKVEVWMPVAKSFGLENAIRAATSEYAIIQCVFDHWEVIASDPLELNSEAAK</sequence>
<evidence type="ECO:0000256" key="2">
    <source>
        <dbReference type="ARBA" id="ARBA00022741"/>
    </source>
</evidence>
<name>A0A7J6WDY0_THATH</name>
<dbReference type="InterPro" id="IPR009000">
    <property type="entry name" value="Transl_B-barrel_sf"/>
</dbReference>
<dbReference type="SUPFAM" id="SSF50447">
    <property type="entry name" value="Translation proteins"/>
    <property type="match status" value="1"/>
</dbReference>
<dbReference type="GO" id="GO:0005525">
    <property type="term" value="F:GTP binding"/>
    <property type="evidence" value="ECO:0007669"/>
    <property type="project" value="UniProtKB-KW"/>
</dbReference>
<dbReference type="Proteomes" id="UP000554482">
    <property type="component" value="Unassembled WGS sequence"/>
</dbReference>
<dbReference type="GO" id="GO:0003924">
    <property type="term" value="F:GTPase activity"/>
    <property type="evidence" value="ECO:0007669"/>
    <property type="project" value="TreeGrafter"/>
</dbReference>
<feature type="domain" description="Translation elongation factor EFG/EF2" evidence="7">
    <location>
        <begin position="225"/>
        <end position="336"/>
    </location>
</feature>
<dbReference type="GO" id="GO:1990904">
    <property type="term" value="C:ribonucleoprotein complex"/>
    <property type="evidence" value="ECO:0007669"/>
    <property type="project" value="TreeGrafter"/>
</dbReference>
<comment type="caution">
    <text evidence="8">The sequence shown here is derived from an EMBL/GenBank/DDBJ whole genome shotgun (WGS) entry which is preliminary data.</text>
</comment>
<feature type="non-terminal residue" evidence="8">
    <location>
        <position position="432"/>
    </location>
</feature>
<dbReference type="Gene3D" id="3.30.70.240">
    <property type="match status" value="1"/>
</dbReference>
<keyword evidence="4" id="KW-0648">Protein biosynthesis</keyword>